<gene>
    <name evidence="1" type="ORF">M437DRAFT_81398</name>
</gene>
<organism evidence="1 2">
    <name type="scientific">Aureobasidium melanogenum (strain CBS 110374)</name>
    <name type="common">Aureobasidium pullulans var. melanogenum</name>
    <dbReference type="NCBI Taxonomy" id="1043003"/>
    <lineage>
        <taxon>Eukaryota</taxon>
        <taxon>Fungi</taxon>
        <taxon>Dikarya</taxon>
        <taxon>Ascomycota</taxon>
        <taxon>Pezizomycotina</taxon>
        <taxon>Dothideomycetes</taxon>
        <taxon>Dothideomycetidae</taxon>
        <taxon>Dothideales</taxon>
        <taxon>Saccotheciaceae</taxon>
        <taxon>Aureobasidium</taxon>
    </lineage>
</organism>
<dbReference type="Proteomes" id="UP000030672">
    <property type="component" value="Unassembled WGS sequence"/>
</dbReference>
<dbReference type="GeneID" id="63920927"/>
<keyword evidence="2" id="KW-1185">Reference proteome</keyword>
<evidence type="ECO:0000313" key="1">
    <source>
        <dbReference type="EMBL" id="KEQ66929.1"/>
    </source>
</evidence>
<accession>A0A074W5R3</accession>
<dbReference type="AlphaFoldDB" id="A0A074W5R3"/>
<evidence type="ECO:0008006" key="3">
    <source>
        <dbReference type="Google" id="ProtNLM"/>
    </source>
</evidence>
<sequence>MESPGPPMVAVKAPLRDSGTRRINFLDLPSEVKNLVYLYLYRDRTKRAINLCVLSPAWKSPSPPTAFMNTCSTIASELMPLYFSNCLFTIDTMHTENAQLLAEAFKWLKKVGDKSSAHFRRLHVIHDQTPFFQYEINITITEEKEVTIEEIKGPAKYLDMWLAMEGLPGGSRMSPERKDIYSRLHRELTDDLVNTLTHRINTNETGALGVTEFELILERISFHLGEFCRREDRKRRRRQR</sequence>
<protein>
    <recommendedName>
        <fullName evidence="3">F-box domain-containing protein</fullName>
    </recommendedName>
</protein>
<dbReference type="HOGENOM" id="CLU_1156167_0_0_1"/>
<evidence type="ECO:0000313" key="2">
    <source>
        <dbReference type="Proteomes" id="UP000030672"/>
    </source>
</evidence>
<proteinExistence type="predicted"/>
<dbReference type="EMBL" id="KL584825">
    <property type="protein sequence ID" value="KEQ66929.1"/>
    <property type="molecule type" value="Genomic_DNA"/>
</dbReference>
<name>A0A074W5R3_AURM1</name>
<reference evidence="1 2" key="1">
    <citation type="journal article" date="2014" name="BMC Genomics">
        <title>Genome sequencing of four Aureobasidium pullulans varieties: biotechnological potential, stress tolerance, and description of new species.</title>
        <authorList>
            <person name="Gostin Ar C."/>
            <person name="Ohm R.A."/>
            <person name="Kogej T."/>
            <person name="Sonjak S."/>
            <person name="Turk M."/>
            <person name="Zajc J."/>
            <person name="Zalar P."/>
            <person name="Grube M."/>
            <person name="Sun H."/>
            <person name="Han J."/>
            <person name="Sharma A."/>
            <person name="Chiniquy J."/>
            <person name="Ngan C.Y."/>
            <person name="Lipzen A."/>
            <person name="Barry K."/>
            <person name="Grigoriev I.V."/>
            <person name="Gunde-Cimerman N."/>
        </authorList>
    </citation>
    <scope>NUCLEOTIDE SEQUENCE [LARGE SCALE GENOMIC DNA]</scope>
    <source>
        <strain evidence="1 2">CBS 110374</strain>
    </source>
</reference>
<dbReference type="RefSeq" id="XP_040883952.1">
    <property type="nucleotide sequence ID" value="XM_041027554.1"/>
</dbReference>